<accession>A0ABU9DDA8</accession>
<keyword evidence="18" id="KW-0812">Transmembrane</keyword>
<dbReference type="Gene3D" id="3.30.565.10">
    <property type="entry name" value="Histidine kinase-like ATPase, C-terminal domain"/>
    <property type="match status" value="1"/>
</dbReference>
<dbReference type="SUPFAM" id="SSF50156">
    <property type="entry name" value="PDZ domain-like"/>
    <property type="match status" value="1"/>
</dbReference>
<keyword evidence="18" id="KW-0472">Membrane</keyword>
<evidence type="ECO:0000256" key="5">
    <source>
        <dbReference type="ARBA" id="ARBA00017322"/>
    </source>
</evidence>
<evidence type="ECO:0000256" key="12">
    <source>
        <dbReference type="ARBA" id="ARBA00022840"/>
    </source>
</evidence>
<comment type="function">
    <text evidence="16">Member of the two-component regulatory system NreB/NreC involved in the control of dissimilatory nitrate/nitrite reduction in response to oxygen. NreB functions as a direct oxygen sensor histidine kinase which is autophosphorylated, in the absence of oxygen, probably at the conserved histidine residue, and transfers its phosphate group probably to a conserved aspartate residue of NreC. NreB/NreC activates the expression of the nitrate (narGHJI) and nitrite (nir) reductase operons, as well as the putative nitrate transporter gene narT.</text>
</comment>
<dbReference type="InterPro" id="IPR004358">
    <property type="entry name" value="Sig_transdc_His_kin-like_C"/>
</dbReference>
<evidence type="ECO:0000256" key="10">
    <source>
        <dbReference type="ARBA" id="ARBA00022741"/>
    </source>
</evidence>
<feature type="transmembrane region" description="Helical" evidence="18">
    <location>
        <begin position="170"/>
        <end position="191"/>
    </location>
</feature>
<sequence length="774" mass="87854">MSKPYFFTGLLVIIFLAVQAWCSFITFHYPYIGISIEQAAGKQWVIRELEQENIRAQLGLQVGDIVKLVDNKPPEESPSVQKWKMVEQARTLLISRDGQDAEIEIKVNSTTLGDMIPLVQEFVCLLMVVLLIVKARQSPSARLLAAVFLTMTIIYMSLGASVRGDALGKLLITGFMMMLPAVFVHFLVVFFKEKSNLILPVRSLKYWYAWGIAGLALRLLYFYPPTSYLVYRYSALISLCFFIAGFIYILGMLTFLYVQAKKASAPVMTIIVSIRTSFFLAFLPAICFSFLPSILTGSALIDARFTSSFILLFPISFAYLIASDQLYDIGLVCRRFLFACLLAVVPVSLFTGIYIFLFQQETKIGQVIFISTGAMIMVSLVLYAAEHGSTKLEPFLFPRKFMLQAALKKISRNLGTISKFRELKELILVDIVTTLQVSGSAIVFAYENEMEIIHEGEIDPDEIRELIGSSSLLEHPQYTCIEMNRHEAYTSFLVITRKKTNTRLAKEELQWLRLITSYLEVSLENVHLIRKLTYRLQQMASQLPQEHTAQDIQWFRKVMFDLQEEERVRIATELHDTTLQDLFFLKRRLSALADNGVRYKEDQEPLRGLIHYVEMINESLRQSCFELNPYLLKEVGLLKTLNMYLEKEAYTTPFELEFRIGAEGAVEAGDLSAKQHLFRIVQELLNNAKKHSHATKVIFQIEEAAGMLRLRYEDDGVGFDEEGTASRQIGSSGMGLEQMRSRVLHMGGELTCITQKGSGTTFVITVPTEGVMSA</sequence>
<dbReference type="Pfam" id="PF02518">
    <property type="entry name" value="HATPase_c"/>
    <property type="match status" value="1"/>
</dbReference>
<keyword evidence="8" id="KW-0808">Transferase</keyword>
<dbReference type="Pfam" id="PF07730">
    <property type="entry name" value="HisKA_3"/>
    <property type="match status" value="1"/>
</dbReference>
<evidence type="ECO:0000256" key="1">
    <source>
        <dbReference type="ARBA" id="ARBA00000085"/>
    </source>
</evidence>
<reference evidence="20 21" key="1">
    <citation type="submission" date="2024-04" db="EMBL/GenBank/DDBJ databases">
        <title>draft genome sequnece of Paenibacillus filicis.</title>
        <authorList>
            <person name="Kim D.-U."/>
        </authorList>
    </citation>
    <scope>NUCLEOTIDE SEQUENCE [LARGE SCALE GENOMIC DNA]</scope>
    <source>
        <strain evidence="20 21">KACC14197</strain>
    </source>
</reference>
<dbReference type="PANTHER" id="PTHR24421:SF60">
    <property type="entry name" value="SENSOR HISTIDINE KINASE COMP"/>
    <property type="match status" value="1"/>
</dbReference>
<evidence type="ECO:0000313" key="21">
    <source>
        <dbReference type="Proteomes" id="UP001469365"/>
    </source>
</evidence>
<evidence type="ECO:0000256" key="9">
    <source>
        <dbReference type="ARBA" id="ARBA00022723"/>
    </source>
</evidence>
<dbReference type="Proteomes" id="UP001469365">
    <property type="component" value="Unassembled WGS sequence"/>
</dbReference>
<keyword evidence="9" id="KW-0479">Metal-binding</keyword>
<evidence type="ECO:0000256" key="11">
    <source>
        <dbReference type="ARBA" id="ARBA00022777"/>
    </source>
</evidence>
<evidence type="ECO:0000259" key="19">
    <source>
        <dbReference type="PROSITE" id="PS50109"/>
    </source>
</evidence>
<feature type="transmembrane region" description="Helical" evidence="18">
    <location>
        <begin position="335"/>
        <end position="358"/>
    </location>
</feature>
<comment type="subcellular location">
    <subcellularLocation>
        <location evidence="3">Cytoplasm</location>
    </subcellularLocation>
</comment>
<comment type="caution">
    <text evidence="20">The sequence shown here is derived from an EMBL/GenBank/DDBJ whole genome shotgun (WGS) entry which is preliminary data.</text>
</comment>
<feature type="transmembrane region" description="Helical" evidence="18">
    <location>
        <begin position="270"/>
        <end position="291"/>
    </location>
</feature>
<keyword evidence="21" id="KW-1185">Reference proteome</keyword>
<comment type="cofactor">
    <cofactor evidence="2">
        <name>[4Fe-4S] cluster</name>
        <dbReference type="ChEBI" id="CHEBI:49883"/>
    </cofactor>
</comment>
<gene>
    <name evidence="20" type="ORF">WMW72_02830</name>
</gene>
<evidence type="ECO:0000256" key="17">
    <source>
        <dbReference type="ARBA" id="ARBA00030800"/>
    </source>
</evidence>
<keyword evidence="18" id="KW-1133">Transmembrane helix</keyword>
<protein>
    <recommendedName>
        <fullName evidence="5">Oxygen sensor histidine kinase NreB</fullName>
        <ecNumber evidence="4">2.7.13.3</ecNumber>
    </recommendedName>
    <alternativeName>
        <fullName evidence="17">Nitrogen regulation protein B</fullName>
    </alternativeName>
</protein>
<organism evidence="20 21">
    <name type="scientific">Paenibacillus filicis</name>
    <dbReference type="NCBI Taxonomy" id="669464"/>
    <lineage>
        <taxon>Bacteria</taxon>
        <taxon>Bacillati</taxon>
        <taxon>Bacillota</taxon>
        <taxon>Bacilli</taxon>
        <taxon>Bacillales</taxon>
        <taxon>Paenibacillaceae</taxon>
        <taxon>Paenibacillus</taxon>
    </lineage>
</organism>
<feature type="domain" description="Histidine kinase" evidence="19">
    <location>
        <begin position="677"/>
        <end position="770"/>
    </location>
</feature>
<dbReference type="RefSeq" id="WP_341413879.1">
    <property type="nucleotide sequence ID" value="NZ_JBBPCC010000001.1"/>
</dbReference>
<dbReference type="PRINTS" id="PR00344">
    <property type="entry name" value="BCTRLSENSOR"/>
</dbReference>
<keyword evidence="7" id="KW-0963">Cytoplasm</keyword>
<feature type="transmembrane region" description="Helical" evidence="18">
    <location>
        <begin position="140"/>
        <end position="158"/>
    </location>
</feature>
<dbReference type="Gene3D" id="1.20.5.1930">
    <property type="match status" value="1"/>
</dbReference>
<dbReference type="InterPro" id="IPR011712">
    <property type="entry name" value="Sig_transdc_His_kin_sub3_dim/P"/>
</dbReference>
<dbReference type="PROSITE" id="PS50109">
    <property type="entry name" value="HIS_KIN"/>
    <property type="match status" value="1"/>
</dbReference>
<evidence type="ECO:0000256" key="7">
    <source>
        <dbReference type="ARBA" id="ARBA00022490"/>
    </source>
</evidence>
<dbReference type="EC" id="2.7.13.3" evidence="4"/>
<dbReference type="InterPro" id="IPR003594">
    <property type="entry name" value="HATPase_dom"/>
</dbReference>
<keyword evidence="13" id="KW-0408">Iron</keyword>
<dbReference type="InterPro" id="IPR036034">
    <property type="entry name" value="PDZ_sf"/>
</dbReference>
<evidence type="ECO:0000256" key="6">
    <source>
        <dbReference type="ARBA" id="ARBA00022485"/>
    </source>
</evidence>
<dbReference type="InterPro" id="IPR005467">
    <property type="entry name" value="His_kinase_dom"/>
</dbReference>
<dbReference type="PANTHER" id="PTHR24421">
    <property type="entry name" value="NITRATE/NITRITE SENSOR PROTEIN NARX-RELATED"/>
    <property type="match status" value="1"/>
</dbReference>
<dbReference type="EMBL" id="JBBPCC010000001">
    <property type="protein sequence ID" value="MEK8126835.1"/>
    <property type="molecule type" value="Genomic_DNA"/>
</dbReference>
<name>A0ABU9DDA8_9BACL</name>
<feature type="transmembrane region" description="Helical" evidence="18">
    <location>
        <begin position="235"/>
        <end position="258"/>
    </location>
</feature>
<dbReference type="GO" id="GO:0005524">
    <property type="term" value="F:ATP binding"/>
    <property type="evidence" value="ECO:0007669"/>
    <property type="project" value="UniProtKB-KW"/>
</dbReference>
<keyword evidence="15" id="KW-0411">Iron-sulfur</keyword>
<feature type="transmembrane region" description="Helical" evidence="18">
    <location>
        <begin position="303"/>
        <end position="323"/>
    </location>
</feature>
<evidence type="ECO:0000256" key="18">
    <source>
        <dbReference type="SAM" id="Phobius"/>
    </source>
</evidence>
<keyword evidence="10" id="KW-0547">Nucleotide-binding</keyword>
<keyword evidence="6" id="KW-0004">4Fe-4S</keyword>
<dbReference type="SUPFAM" id="SSF55874">
    <property type="entry name" value="ATPase domain of HSP90 chaperone/DNA topoisomerase II/histidine kinase"/>
    <property type="match status" value="1"/>
</dbReference>
<proteinExistence type="predicted"/>
<evidence type="ECO:0000256" key="2">
    <source>
        <dbReference type="ARBA" id="ARBA00001966"/>
    </source>
</evidence>
<evidence type="ECO:0000256" key="4">
    <source>
        <dbReference type="ARBA" id="ARBA00012438"/>
    </source>
</evidence>
<evidence type="ECO:0000256" key="8">
    <source>
        <dbReference type="ARBA" id="ARBA00022679"/>
    </source>
</evidence>
<dbReference type="InterPro" id="IPR050482">
    <property type="entry name" value="Sensor_HK_TwoCompSys"/>
</dbReference>
<feature type="transmembrane region" description="Helical" evidence="18">
    <location>
        <begin position="115"/>
        <end position="133"/>
    </location>
</feature>
<feature type="transmembrane region" description="Helical" evidence="18">
    <location>
        <begin position="203"/>
        <end position="223"/>
    </location>
</feature>
<dbReference type="CDD" id="cd16917">
    <property type="entry name" value="HATPase_UhpB-NarQ-NarX-like"/>
    <property type="match status" value="1"/>
</dbReference>
<keyword evidence="11" id="KW-0418">Kinase</keyword>
<evidence type="ECO:0000256" key="3">
    <source>
        <dbReference type="ARBA" id="ARBA00004496"/>
    </source>
</evidence>
<keyword evidence="14" id="KW-0902">Two-component regulatory system</keyword>
<evidence type="ECO:0000256" key="14">
    <source>
        <dbReference type="ARBA" id="ARBA00023012"/>
    </source>
</evidence>
<comment type="catalytic activity">
    <reaction evidence="1">
        <text>ATP + protein L-histidine = ADP + protein N-phospho-L-histidine.</text>
        <dbReference type="EC" id="2.7.13.3"/>
    </reaction>
</comment>
<dbReference type="SMART" id="SM00387">
    <property type="entry name" value="HATPase_c"/>
    <property type="match status" value="1"/>
</dbReference>
<dbReference type="InterPro" id="IPR036890">
    <property type="entry name" value="HATPase_C_sf"/>
</dbReference>
<evidence type="ECO:0000256" key="15">
    <source>
        <dbReference type="ARBA" id="ARBA00023014"/>
    </source>
</evidence>
<evidence type="ECO:0000256" key="16">
    <source>
        <dbReference type="ARBA" id="ARBA00024827"/>
    </source>
</evidence>
<evidence type="ECO:0000313" key="20">
    <source>
        <dbReference type="EMBL" id="MEK8126835.1"/>
    </source>
</evidence>
<keyword evidence="12 20" id="KW-0067">ATP-binding</keyword>
<evidence type="ECO:0000256" key="13">
    <source>
        <dbReference type="ARBA" id="ARBA00023004"/>
    </source>
</evidence>